<gene>
    <name evidence="1" type="ORF">AAFP95_17300</name>
</gene>
<proteinExistence type="predicted"/>
<sequence>MLFTWLSKGNYLENRKEMKDFLQSEKLDKVPLKFYLETTEDLDKIQIAELISTVNANISLTFKPQDTLRRTTLTRDKVLQKIKIDRNKYQ</sequence>
<accession>A0AAU6WLQ2</accession>
<dbReference type="EMBL" id="CP154834">
    <property type="protein sequence ID" value="XAO73478.1"/>
    <property type="molecule type" value="Genomic_DNA"/>
</dbReference>
<reference evidence="1 2" key="1">
    <citation type="submission" date="2024-04" db="EMBL/GenBank/DDBJ databases">
        <title>Genome sequencing and assembly of rice foliar adapted Chryseobacterium endophyticum OsEnb-ALM-A6.</title>
        <authorList>
            <person name="Kumar S."/>
            <person name="Javed M."/>
            <person name="Chouhan V."/>
            <person name="Charishma K."/>
            <person name="Patel A."/>
            <person name="Kumar M."/>
            <person name="Sahu K.P."/>
            <person name="Kumar A."/>
        </authorList>
    </citation>
    <scope>NUCLEOTIDE SEQUENCE [LARGE SCALE GENOMIC DNA]</scope>
    <source>
        <strain evidence="1 2">OsEnb-ALM-A6</strain>
    </source>
</reference>
<name>A0AAU6WLQ2_9FLAO</name>
<evidence type="ECO:0000313" key="1">
    <source>
        <dbReference type="EMBL" id="XAO73478.1"/>
    </source>
</evidence>
<dbReference type="RefSeq" id="WP_294219976.1">
    <property type="nucleotide sequence ID" value="NZ_CP154834.1"/>
</dbReference>
<evidence type="ECO:0000313" key="2">
    <source>
        <dbReference type="Proteomes" id="UP001463665"/>
    </source>
</evidence>
<keyword evidence="2" id="KW-1185">Reference proteome</keyword>
<dbReference type="Proteomes" id="UP001463665">
    <property type="component" value="Chromosome"/>
</dbReference>
<organism evidence="1 2">
    <name type="scientific">Chryseobacterium endophyticum</name>
    <dbReference type="NCBI Taxonomy" id="1854762"/>
    <lineage>
        <taxon>Bacteria</taxon>
        <taxon>Pseudomonadati</taxon>
        <taxon>Bacteroidota</taxon>
        <taxon>Flavobacteriia</taxon>
        <taxon>Flavobacteriales</taxon>
        <taxon>Weeksellaceae</taxon>
        <taxon>Chryseobacterium group</taxon>
        <taxon>Chryseobacterium</taxon>
    </lineage>
</organism>
<protein>
    <submittedName>
        <fullName evidence="1">Uncharacterized protein</fullName>
    </submittedName>
</protein>
<dbReference type="AlphaFoldDB" id="A0AAU6WLQ2"/>